<feature type="non-terminal residue" evidence="7">
    <location>
        <position position="1"/>
    </location>
</feature>
<evidence type="ECO:0000313" key="8">
    <source>
        <dbReference type="Proteomes" id="UP001432027"/>
    </source>
</evidence>
<dbReference type="Proteomes" id="UP001432027">
    <property type="component" value="Unassembled WGS sequence"/>
</dbReference>
<evidence type="ECO:0000256" key="5">
    <source>
        <dbReference type="ARBA" id="ARBA00023136"/>
    </source>
</evidence>
<evidence type="ECO:0000313" key="7">
    <source>
        <dbReference type="EMBL" id="GMS95786.1"/>
    </source>
</evidence>
<sequence length="104" mass="11771">LILGFQFKMGKLCPLCGPKMSAFCMVMSVWGVVFLGLLGVFFYLQAVTLFPDLHFAEEKDALDNTKVESAFAEKAYQCWIAGGMYFVTLIIVFWQNKFNTTSVF</sequence>
<keyword evidence="4 6" id="KW-1133">Transmembrane helix</keyword>
<evidence type="ECO:0000256" key="3">
    <source>
        <dbReference type="ARBA" id="ARBA00022692"/>
    </source>
</evidence>
<comment type="subcellular location">
    <subcellularLocation>
        <location evidence="1">Membrane</location>
        <topology evidence="1">Multi-pass membrane protein</topology>
    </subcellularLocation>
</comment>
<dbReference type="PANTHER" id="PTHR31733">
    <property type="entry name" value="RIBONUCLEASE KAPPA"/>
    <property type="match status" value="1"/>
</dbReference>
<comment type="caution">
    <text evidence="7">The sequence shown here is derived from an EMBL/GenBank/DDBJ whole genome shotgun (WGS) entry which is preliminary data.</text>
</comment>
<dbReference type="GO" id="GO:0016020">
    <property type="term" value="C:membrane"/>
    <property type="evidence" value="ECO:0007669"/>
    <property type="project" value="UniProtKB-SubCell"/>
</dbReference>
<keyword evidence="5 6" id="KW-0472">Membrane</keyword>
<organism evidence="7 8">
    <name type="scientific">Pristionchus entomophagus</name>
    <dbReference type="NCBI Taxonomy" id="358040"/>
    <lineage>
        <taxon>Eukaryota</taxon>
        <taxon>Metazoa</taxon>
        <taxon>Ecdysozoa</taxon>
        <taxon>Nematoda</taxon>
        <taxon>Chromadorea</taxon>
        <taxon>Rhabditida</taxon>
        <taxon>Rhabditina</taxon>
        <taxon>Diplogasteromorpha</taxon>
        <taxon>Diplogasteroidea</taxon>
        <taxon>Neodiplogasteridae</taxon>
        <taxon>Pristionchus</taxon>
    </lineage>
</organism>
<evidence type="ECO:0000256" key="1">
    <source>
        <dbReference type="ARBA" id="ARBA00004141"/>
    </source>
</evidence>
<name>A0AAV5TN76_9BILA</name>
<dbReference type="GO" id="GO:0004521">
    <property type="term" value="F:RNA endonuclease activity"/>
    <property type="evidence" value="ECO:0007669"/>
    <property type="project" value="InterPro"/>
</dbReference>
<dbReference type="EMBL" id="BTSX01000004">
    <property type="protein sequence ID" value="GMS95786.1"/>
    <property type="molecule type" value="Genomic_DNA"/>
</dbReference>
<protein>
    <submittedName>
        <fullName evidence="7">Uncharacterized protein</fullName>
    </submittedName>
</protein>
<accession>A0AAV5TN76</accession>
<gene>
    <name evidence="7" type="ORF">PENTCL1PPCAC_17961</name>
</gene>
<evidence type="ECO:0000256" key="2">
    <source>
        <dbReference type="ARBA" id="ARBA00008458"/>
    </source>
</evidence>
<evidence type="ECO:0000256" key="4">
    <source>
        <dbReference type="ARBA" id="ARBA00022989"/>
    </source>
</evidence>
<dbReference type="InterPro" id="IPR026770">
    <property type="entry name" value="RNase_K"/>
</dbReference>
<reference evidence="7" key="1">
    <citation type="submission" date="2023-10" db="EMBL/GenBank/DDBJ databases">
        <title>Genome assembly of Pristionchus species.</title>
        <authorList>
            <person name="Yoshida K."/>
            <person name="Sommer R.J."/>
        </authorList>
    </citation>
    <scope>NUCLEOTIDE SEQUENCE</scope>
    <source>
        <strain evidence="7">RS0144</strain>
    </source>
</reference>
<feature type="transmembrane region" description="Helical" evidence="6">
    <location>
        <begin position="74"/>
        <end position="94"/>
    </location>
</feature>
<keyword evidence="8" id="KW-1185">Reference proteome</keyword>
<evidence type="ECO:0000256" key="6">
    <source>
        <dbReference type="SAM" id="Phobius"/>
    </source>
</evidence>
<dbReference type="AlphaFoldDB" id="A0AAV5TN76"/>
<feature type="transmembrane region" description="Helical" evidence="6">
    <location>
        <begin position="21"/>
        <end position="44"/>
    </location>
</feature>
<comment type="similarity">
    <text evidence="2">Belongs to the RNase K family.</text>
</comment>
<keyword evidence="3 6" id="KW-0812">Transmembrane</keyword>
<proteinExistence type="inferred from homology"/>